<dbReference type="InterPro" id="IPR025398">
    <property type="entry name" value="DUF4371"/>
</dbReference>
<dbReference type="PANTHER" id="PTHR45749:SF21">
    <property type="entry name" value="DUF4371 DOMAIN-CONTAINING PROTEIN"/>
    <property type="match status" value="1"/>
</dbReference>
<proteinExistence type="predicted"/>
<dbReference type="Proteomes" id="UP000694427">
    <property type="component" value="Unplaced"/>
</dbReference>
<evidence type="ECO:0000259" key="3">
    <source>
        <dbReference type="Pfam" id="PF14291"/>
    </source>
</evidence>
<dbReference type="Pfam" id="PF14291">
    <property type="entry name" value="DUF4371"/>
    <property type="match status" value="1"/>
</dbReference>
<protein>
    <recommendedName>
        <fullName evidence="6">TTF-type domain-containing protein</fullName>
    </recommendedName>
</protein>
<evidence type="ECO:0000313" key="4">
    <source>
        <dbReference type="Ensembl" id="ENSCCRP00010009093.1"/>
    </source>
</evidence>
<feature type="domain" description="HAT C-terminal dimerisation" evidence="2">
    <location>
        <begin position="701"/>
        <end position="755"/>
    </location>
</feature>
<dbReference type="PANTHER" id="PTHR45749">
    <property type="match status" value="1"/>
</dbReference>
<dbReference type="AlphaFoldDB" id="A0A8C1GIZ5"/>
<feature type="compositionally biased region" description="Polar residues" evidence="1">
    <location>
        <begin position="25"/>
        <end position="55"/>
    </location>
</feature>
<organism evidence="4 5">
    <name type="scientific">Cyprinus carpio</name>
    <name type="common">Common carp</name>
    <dbReference type="NCBI Taxonomy" id="7962"/>
    <lineage>
        <taxon>Eukaryota</taxon>
        <taxon>Metazoa</taxon>
        <taxon>Chordata</taxon>
        <taxon>Craniata</taxon>
        <taxon>Vertebrata</taxon>
        <taxon>Euteleostomi</taxon>
        <taxon>Actinopterygii</taxon>
        <taxon>Neopterygii</taxon>
        <taxon>Teleostei</taxon>
        <taxon>Ostariophysi</taxon>
        <taxon>Cypriniformes</taxon>
        <taxon>Cyprinidae</taxon>
        <taxon>Cyprininae</taxon>
        <taxon>Cyprinus</taxon>
    </lineage>
</organism>
<dbReference type="GO" id="GO:0046983">
    <property type="term" value="F:protein dimerization activity"/>
    <property type="evidence" value="ECO:0007669"/>
    <property type="project" value="InterPro"/>
</dbReference>
<keyword evidence="5" id="KW-1185">Reference proteome</keyword>
<dbReference type="SUPFAM" id="SSF53098">
    <property type="entry name" value="Ribonuclease H-like"/>
    <property type="match status" value="1"/>
</dbReference>
<evidence type="ECO:0000259" key="2">
    <source>
        <dbReference type="Pfam" id="PF05699"/>
    </source>
</evidence>
<dbReference type="Pfam" id="PF05699">
    <property type="entry name" value="Dimer_Tnp_hAT"/>
    <property type="match status" value="1"/>
</dbReference>
<evidence type="ECO:0008006" key="6">
    <source>
        <dbReference type="Google" id="ProtNLM"/>
    </source>
</evidence>
<sequence>MAQKRILDFFGTPASKKSRTEVQRIQESIPTLTSFSPEPSRPASFTSETAKTCGNNPHKPAAPPCNAASTGGGISTLAAFEEPFQPSNFVFPSRHFGTETFNRAFTPAWFNKWKWLHYVTETNRVLCFACLKAIEKKLINADSFRVDNPFVSGGFGNWRKATAKFKEHERSKLHMDSVQRHAALGNVPINALLSNALAEQQGTARHVLELLFRSIRFLGSKGMPFRGDTTRDGILYELMLERTYDLPKEREWVMRRDNWMSNTIQSEIIQQFAHAIQRDIVARSSESRFYGLTADGTTDVSTTEQFSCNLQFVDSSLESHCLFLGFYNAQDSTGQTLFSCIKDVFLRLNIPIERLVAYCFDGASNMSGCFSGVQARLKELCPQSVYVHCNNHALDLVLQEVACEVTLVADTLNFVRGVATVIGESPKRKQLFESLFGCDEVAVNILGLCPTRWCVRATAIKRVCFSYSTLLATLNLLKDDKKLLRGDSRSKIGGLWNQARKGRTFFGVLCCQALFEPCEAVARGLQSSKASALGALECANVLKDRIAALRDDDIVEEMVHKVEACASEMDLKMPDTTARVSRTPGHFRQTTEPEAVAHNAATVIWRHQFYQAVDLVSAELKRRFDQESMTLAASRERAVIVAAGGGTVDLEPLQLPKELDKDRLNLQLKMLCDVTRESQCSTVRDVASCLSKLHPQTRALFTEAEKLIQLCLCLPISVASSERSFSNLRRLKTWLRSTMTQKRLTHLSLMNVHTDILNALDIHSLMRDFIYSAPERQATFGVI</sequence>
<reference evidence="4" key="2">
    <citation type="submission" date="2025-09" db="UniProtKB">
        <authorList>
            <consortium name="Ensembl"/>
        </authorList>
    </citation>
    <scope>IDENTIFICATION</scope>
</reference>
<reference evidence="4" key="1">
    <citation type="submission" date="2025-08" db="UniProtKB">
        <authorList>
            <consortium name="Ensembl"/>
        </authorList>
    </citation>
    <scope>IDENTIFICATION</scope>
</reference>
<evidence type="ECO:0000256" key="1">
    <source>
        <dbReference type="SAM" id="MobiDB-lite"/>
    </source>
</evidence>
<feature type="region of interest" description="Disordered" evidence="1">
    <location>
        <begin position="13"/>
        <end position="58"/>
    </location>
</feature>
<dbReference type="Ensembl" id="ENSCCRT00010009896.1">
    <property type="protein sequence ID" value="ENSCCRP00010009093.1"/>
    <property type="gene ID" value="ENSCCRG00010003882.1"/>
</dbReference>
<feature type="domain" description="DUF4371" evidence="3">
    <location>
        <begin position="256"/>
        <end position="372"/>
    </location>
</feature>
<evidence type="ECO:0000313" key="5">
    <source>
        <dbReference type="Proteomes" id="UP000694427"/>
    </source>
</evidence>
<accession>A0A8C1GIZ5</accession>
<name>A0A8C1GIZ5_CYPCA</name>
<dbReference type="InterPro" id="IPR012337">
    <property type="entry name" value="RNaseH-like_sf"/>
</dbReference>
<dbReference type="InterPro" id="IPR008906">
    <property type="entry name" value="HATC_C_dom"/>
</dbReference>